<dbReference type="PANTHER" id="PTHR23359">
    <property type="entry name" value="NUCLEOTIDE KINASE"/>
    <property type="match status" value="1"/>
</dbReference>
<dbReference type="InterPro" id="IPR033690">
    <property type="entry name" value="Adenylat_kinase_CS"/>
</dbReference>
<evidence type="ECO:0000256" key="2">
    <source>
        <dbReference type="ARBA" id="ARBA00012955"/>
    </source>
</evidence>
<dbReference type="GO" id="GO:0006221">
    <property type="term" value="P:pyrimidine nucleotide biosynthetic process"/>
    <property type="evidence" value="ECO:0007669"/>
    <property type="project" value="UniProtKB-KW"/>
</dbReference>
<comment type="caution">
    <text evidence="13">The sequence shown here is derived from an EMBL/GenBank/DDBJ whole genome shotgun (WGS) entry which is preliminary data.</text>
</comment>
<evidence type="ECO:0000256" key="10">
    <source>
        <dbReference type="ARBA" id="ARBA00048116"/>
    </source>
</evidence>
<evidence type="ECO:0000256" key="7">
    <source>
        <dbReference type="ARBA" id="ARBA00022840"/>
    </source>
</evidence>
<evidence type="ECO:0000256" key="6">
    <source>
        <dbReference type="ARBA" id="ARBA00022777"/>
    </source>
</evidence>
<keyword evidence="12" id="KW-1133">Transmembrane helix</keyword>
<accession>A0A835LQP3</accession>
<evidence type="ECO:0000256" key="8">
    <source>
        <dbReference type="ARBA" id="ARBA00022975"/>
    </source>
</evidence>
<proteinExistence type="inferred from homology"/>
<keyword evidence="5" id="KW-0547">Nucleotide-binding</keyword>
<gene>
    <name evidence="13" type="ORF">IFM89_019089</name>
</gene>
<dbReference type="GO" id="GO:0005524">
    <property type="term" value="F:ATP binding"/>
    <property type="evidence" value="ECO:0007669"/>
    <property type="project" value="UniProtKB-KW"/>
</dbReference>
<protein>
    <recommendedName>
        <fullName evidence="2">adenylate kinase</fullName>
        <ecNumber evidence="2">2.7.4.3</ecNumber>
    </recommendedName>
</protein>
<reference evidence="13 14" key="1">
    <citation type="submission" date="2020-10" db="EMBL/GenBank/DDBJ databases">
        <title>The Coptis chinensis genome and diversification of protoberbering-type alkaloids.</title>
        <authorList>
            <person name="Wang B."/>
            <person name="Shu S."/>
            <person name="Song C."/>
            <person name="Liu Y."/>
        </authorList>
    </citation>
    <scope>NUCLEOTIDE SEQUENCE [LARGE SCALE GENOMIC DNA]</scope>
    <source>
        <strain evidence="13">HL-2020</strain>
        <tissue evidence="13">Leaf</tissue>
    </source>
</reference>
<dbReference type="InterPro" id="IPR027417">
    <property type="entry name" value="P-loop_NTPase"/>
</dbReference>
<keyword evidence="4 11" id="KW-0808">Transferase</keyword>
<dbReference type="AlphaFoldDB" id="A0A835LQP3"/>
<dbReference type="SUPFAM" id="SSF52540">
    <property type="entry name" value="P-loop containing nucleoside triphosphate hydrolases"/>
    <property type="match status" value="1"/>
</dbReference>
<keyword evidence="6 11" id="KW-0418">Kinase</keyword>
<dbReference type="Proteomes" id="UP000631114">
    <property type="component" value="Unassembled WGS sequence"/>
</dbReference>
<dbReference type="CDD" id="cd01428">
    <property type="entry name" value="ADK"/>
    <property type="match status" value="1"/>
</dbReference>
<evidence type="ECO:0000256" key="11">
    <source>
        <dbReference type="RuleBase" id="RU003330"/>
    </source>
</evidence>
<keyword evidence="14" id="KW-1185">Reference proteome</keyword>
<feature type="non-terminal residue" evidence="13">
    <location>
        <position position="1"/>
    </location>
</feature>
<sequence>ESTNDCLPFGTELLFGDFNPRILLSEIPLKSWWLGERRAHLDGVEGSTSLCIDILEVEGTENGNFGTDGSTATADGSTIGDNSIESFTSVEKLLSVDRSVTRKFYTFKVDLFGDCFSSNSKAPHRFNLLEAFTTQVLTRAKDGASPAVRTLFVTFVLGGPGSGKGTQCEKIVETFGFTHLSAGDLLRQAISSNYEDSAMIFNTIKEGKIVPSEVTVKLIQRAIESSNNYKFLIDGFPRSEENRVAFEKIIGAEPDVVLFFDLPEEDMVKRVLSRNQGRIDDNIDIVKKRLEVFSALNLPVIKHYSELGKVQKINAVGTTDEIFDQVHAVFAAYELAGKLPECSGTHCIKGMHTTPLVNWNQQVSSKLLLYISFMMLDMLLVLLNLGGMLRRAEAVKKPLTHGDGLEIEPFQSSGLYKGFTAREVVRKRRSAVDMDGVHAAICLDGNGCKLRNGAATSGDDSILDTSIACDTCDI</sequence>
<dbReference type="Gene3D" id="3.40.50.300">
    <property type="entry name" value="P-loop containing nucleotide triphosphate hydrolases"/>
    <property type="match status" value="1"/>
</dbReference>
<evidence type="ECO:0000313" key="14">
    <source>
        <dbReference type="Proteomes" id="UP000631114"/>
    </source>
</evidence>
<dbReference type="OrthoDB" id="442176at2759"/>
<keyword evidence="8" id="KW-0665">Pyrimidine biosynthesis</keyword>
<evidence type="ECO:0000256" key="4">
    <source>
        <dbReference type="ARBA" id="ARBA00022679"/>
    </source>
</evidence>
<evidence type="ECO:0000256" key="1">
    <source>
        <dbReference type="ARBA" id="ARBA00007220"/>
    </source>
</evidence>
<keyword evidence="12" id="KW-0472">Membrane</keyword>
<evidence type="ECO:0000313" key="13">
    <source>
        <dbReference type="EMBL" id="KAF9601357.1"/>
    </source>
</evidence>
<evidence type="ECO:0000256" key="12">
    <source>
        <dbReference type="SAM" id="Phobius"/>
    </source>
</evidence>
<keyword evidence="12" id="KW-0812">Transmembrane</keyword>
<comment type="catalytic activity">
    <reaction evidence="10">
        <text>UMP + ATP = UDP + ADP</text>
        <dbReference type="Rhea" id="RHEA:24400"/>
        <dbReference type="ChEBI" id="CHEBI:30616"/>
        <dbReference type="ChEBI" id="CHEBI:57865"/>
        <dbReference type="ChEBI" id="CHEBI:58223"/>
        <dbReference type="ChEBI" id="CHEBI:456216"/>
        <dbReference type="EC" id="2.7.4.14"/>
    </reaction>
</comment>
<dbReference type="EC" id="2.7.4.3" evidence="2"/>
<dbReference type="PROSITE" id="PS00113">
    <property type="entry name" value="ADENYLATE_KINASE"/>
    <property type="match status" value="1"/>
</dbReference>
<dbReference type="NCBIfam" id="TIGR01359">
    <property type="entry name" value="UMP_CMP_kin_fam"/>
    <property type="match status" value="1"/>
</dbReference>
<evidence type="ECO:0000256" key="9">
    <source>
        <dbReference type="ARBA" id="ARBA00023242"/>
    </source>
</evidence>
<dbReference type="Pfam" id="PF00406">
    <property type="entry name" value="ADK"/>
    <property type="match status" value="1"/>
</dbReference>
<dbReference type="PRINTS" id="PR00094">
    <property type="entry name" value="ADENYLTKNASE"/>
</dbReference>
<dbReference type="EMBL" id="JADFTS010000006">
    <property type="protein sequence ID" value="KAF9601357.1"/>
    <property type="molecule type" value="Genomic_DNA"/>
</dbReference>
<evidence type="ECO:0000256" key="3">
    <source>
        <dbReference type="ARBA" id="ARBA00022490"/>
    </source>
</evidence>
<dbReference type="GO" id="GO:0004017">
    <property type="term" value="F:AMP kinase activity"/>
    <property type="evidence" value="ECO:0007669"/>
    <property type="project" value="UniProtKB-EC"/>
</dbReference>
<dbReference type="InterPro" id="IPR006266">
    <property type="entry name" value="UMP_CMP_kinase"/>
</dbReference>
<feature type="non-terminal residue" evidence="13">
    <location>
        <position position="474"/>
    </location>
</feature>
<dbReference type="HAMAP" id="MF_00235">
    <property type="entry name" value="Adenylate_kinase_Adk"/>
    <property type="match status" value="1"/>
</dbReference>
<dbReference type="InterPro" id="IPR000850">
    <property type="entry name" value="Adenylat/UMP-CMP_kin"/>
</dbReference>
<keyword evidence="3" id="KW-0963">Cytoplasm</keyword>
<keyword evidence="7" id="KW-0067">ATP-binding</keyword>
<name>A0A835LQP3_9MAGN</name>
<evidence type="ECO:0000256" key="5">
    <source>
        <dbReference type="ARBA" id="ARBA00022741"/>
    </source>
</evidence>
<feature type="transmembrane region" description="Helical" evidence="12">
    <location>
        <begin position="367"/>
        <end position="389"/>
    </location>
</feature>
<comment type="similarity">
    <text evidence="1 11">Belongs to the adenylate kinase family.</text>
</comment>
<dbReference type="GO" id="GO:0006207">
    <property type="term" value="P:'de novo' pyrimidine nucleobase biosynthetic process"/>
    <property type="evidence" value="ECO:0007669"/>
    <property type="project" value="InterPro"/>
</dbReference>
<organism evidence="13 14">
    <name type="scientific">Coptis chinensis</name>
    <dbReference type="NCBI Taxonomy" id="261450"/>
    <lineage>
        <taxon>Eukaryota</taxon>
        <taxon>Viridiplantae</taxon>
        <taxon>Streptophyta</taxon>
        <taxon>Embryophyta</taxon>
        <taxon>Tracheophyta</taxon>
        <taxon>Spermatophyta</taxon>
        <taxon>Magnoliopsida</taxon>
        <taxon>Ranunculales</taxon>
        <taxon>Ranunculaceae</taxon>
        <taxon>Coptidoideae</taxon>
        <taxon>Coptis</taxon>
    </lineage>
</organism>
<keyword evidence="9" id="KW-0539">Nucleus</keyword>